<dbReference type="Gene3D" id="1.25.40.10">
    <property type="entry name" value="Tetratricopeptide repeat domain"/>
    <property type="match status" value="1"/>
</dbReference>
<organism evidence="4 5">
    <name type="scientific">Microdochium bolleyi</name>
    <dbReference type="NCBI Taxonomy" id="196109"/>
    <lineage>
        <taxon>Eukaryota</taxon>
        <taxon>Fungi</taxon>
        <taxon>Dikarya</taxon>
        <taxon>Ascomycota</taxon>
        <taxon>Pezizomycotina</taxon>
        <taxon>Sordariomycetes</taxon>
        <taxon>Xylariomycetidae</taxon>
        <taxon>Xylariales</taxon>
        <taxon>Microdochiaceae</taxon>
        <taxon>Microdochium</taxon>
    </lineage>
</organism>
<gene>
    <name evidence="4" type="ORF">Micbo1qcDRAFT_168220</name>
</gene>
<proteinExistence type="predicted"/>
<feature type="region of interest" description="Disordered" evidence="3">
    <location>
        <begin position="113"/>
        <end position="168"/>
    </location>
</feature>
<dbReference type="InterPro" id="IPR002885">
    <property type="entry name" value="PPR_rpt"/>
</dbReference>
<dbReference type="NCBIfam" id="TIGR00756">
    <property type="entry name" value="PPR"/>
    <property type="match status" value="1"/>
</dbReference>
<feature type="repeat" description="PPR" evidence="2">
    <location>
        <begin position="423"/>
        <end position="457"/>
    </location>
</feature>
<keyword evidence="5" id="KW-1185">Reference proteome</keyword>
<name>A0A136IP64_9PEZI</name>
<dbReference type="OrthoDB" id="1908178at2759"/>
<protein>
    <recommendedName>
        <fullName evidence="6">Pentatricopeptide repeat protein</fullName>
    </recommendedName>
</protein>
<dbReference type="InterPro" id="IPR011990">
    <property type="entry name" value="TPR-like_helical_dom_sf"/>
</dbReference>
<dbReference type="Pfam" id="PF01535">
    <property type="entry name" value="PPR"/>
    <property type="match status" value="2"/>
</dbReference>
<dbReference type="AlphaFoldDB" id="A0A136IP64"/>
<dbReference type="InterPro" id="IPR051222">
    <property type="entry name" value="PPR/CCM1_RNA-binding"/>
</dbReference>
<feature type="compositionally biased region" description="Low complexity" evidence="3">
    <location>
        <begin position="119"/>
        <end position="132"/>
    </location>
</feature>
<dbReference type="PANTHER" id="PTHR47942">
    <property type="entry name" value="TETRATRICOPEPTIDE REPEAT (TPR)-LIKE SUPERFAMILY PROTEIN-RELATED"/>
    <property type="match status" value="1"/>
</dbReference>
<feature type="repeat" description="PPR" evidence="2">
    <location>
        <begin position="353"/>
        <end position="387"/>
    </location>
</feature>
<dbReference type="STRING" id="196109.A0A136IP64"/>
<dbReference type="PROSITE" id="PS51375">
    <property type="entry name" value="PPR"/>
    <property type="match status" value="2"/>
</dbReference>
<dbReference type="EMBL" id="KQ964266">
    <property type="protein sequence ID" value="KXJ86730.1"/>
    <property type="molecule type" value="Genomic_DNA"/>
</dbReference>
<dbReference type="PANTHER" id="PTHR47942:SF78">
    <property type="entry name" value="PENTATRICOPEPTIDE REPEAT PROTEIN (AFU_ORTHOLOGUE AFUA_4G07240)"/>
    <property type="match status" value="1"/>
</dbReference>
<accession>A0A136IP64</accession>
<dbReference type="Proteomes" id="UP000070501">
    <property type="component" value="Unassembled WGS sequence"/>
</dbReference>
<sequence>MKSLGRIDGSVYGAIISGRPLPASRCAAFCASPGAVDLGSSARRLYHAGCYPARPGLGSTADSTHLRPRANVVFGYRFRHSAASSRAQGLSVATTAVRPLASNFFTRQLPNTAKRTHAADAAAPHPGHDAAASTSKLNENAPVQSQEDVDTTRGWTRRPEPQPAPTLDELLDMVDHIDDADVEDRLRFLNDPYRRRYAQPDGPNIVISEKPEDVNMQSFDPLSVQDPKEMQALQNLADGVHMRIKKRQSISLDHIWVLYQVLPEPRMSRLPASLRHALLAAFGKVPKKDPKCMLRYLALVADVKAAGFTLRPWQWNTAISFTSRYVAKTSVAEAEASMRVWEEMERVSGVPATDVTFNILFDAAAKAGSWDLAEMLYEEMIRRQLRFSRYHHVTLIHFFSLKGDSGGVRAAYKEMVRSGEIIDTVVLNCVLSGLLRCGEESSAMGLYEKMKARHILGENIPDRNYELQKSITKVLMMFANIARTHPSMRSNFQKSALLAPDFQTYRIMINHFGVVVGDLSKVAQLLDEMKWFQIPLHGAIFLALFKGFSIHGGESSDWSEQRLESVWEAFLEALDTGAGDLHISTWMGMYVLRAFARYSSREQMLDVYEGLRSRWDLNAANSKFMLDFFDQLVSGKSKHVMKGLGVHHTYVV</sequence>
<evidence type="ECO:0000313" key="5">
    <source>
        <dbReference type="Proteomes" id="UP000070501"/>
    </source>
</evidence>
<evidence type="ECO:0000256" key="3">
    <source>
        <dbReference type="SAM" id="MobiDB-lite"/>
    </source>
</evidence>
<evidence type="ECO:0008006" key="6">
    <source>
        <dbReference type="Google" id="ProtNLM"/>
    </source>
</evidence>
<evidence type="ECO:0000256" key="1">
    <source>
        <dbReference type="ARBA" id="ARBA00022737"/>
    </source>
</evidence>
<dbReference type="InParanoid" id="A0A136IP64"/>
<feature type="compositionally biased region" description="Polar residues" evidence="3">
    <location>
        <begin position="133"/>
        <end position="146"/>
    </location>
</feature>
<keyword evidence="1" id="KW-0677">Repeat</keyword>
<evidence type="ECO:0000256" key="2">
    <source>
        <dbReference type="PROSITE-ProRule" id="PRU00708"/>
    </source>
</evidence>
<evidence type="ECO:0000313" key="4">
    <source>
        <dbReference type="EMBL" id="KXJ86730.1"/>
    </source>
</evidence>
<reference evidence="5" key="1">
    <citation type="submission" date="2016-02" db="EMBL/GenBank/DDBJ databases">
        <title>Draft genome sequence of Microdochium bolleyi, a fungal endophyte of beachgrass.</title>
        <authorList>
            <consortium name="DOE Joint Genome Institute"/>
            <person name="David A.S."/>
            <person name="May G."/>
            <person name="Haridas S."/>
            <person name="Lim J."/>
            <person name="Wang M."/>
            <person name="Labutti K."/>
            <person name="Lipzen A."/>
            <person name="Barry K."/>
            <person name="Grigoriev I.V."/>
        </authorList>
    </citation>
    <scope>NUCLEOTIDE SEQUENCE [LARGE SCALE GENOMIC DNA]</scope>
    <source>
        <strain evidence="5">J235TASD1</strain>
    </source>
</reference>